<dbReference type="Proteomes" id="UP001633002">
    <property type="component" value="Unassembled WGS sequence"/>
</dbReference>
<proteinExistence type="predicted"/>
<feature type="compositionally biased region" description="Basic and acidic residues" evidence="1">
    <location>
        <begin position="49"/>
        <end position="73"/>
    </location>
</feature>
<feature type="region of interest" description="Disordered" evidence="1">
    <location>
        <begin position="1"/>
        <end position="120"/>
    </location>
</feature>
<sequence>MHWAEIEDESDHKHGDDKLHRSKELNEETTEDLDMVVAVGAILVSETSKLTRPEDSGVDEHEEQSPHLAKIEGSDEQDGSDSPLKPSLGLVEIVSRNATSNDDEDDIQSADMKGETSGSLTGHLALNECWRARILGSDAPQQQDDTGVPDPNLDQEGGTTPETCQALLHVTEVASGATCIGEGEDDTGQGSMEAEMS</sequence>
<evidence type="ECO:0000313" key="3">
    <source>
        <dbReference type="Proteomes" id="UP001633002"/>
    </source>
</evidence>
<dbReference type="EMBL" id="JBJQOH010000007">
    <property type="protein sequence ID" value="KAL3679923.1"/>
    <property type="molecule type" value="Genomic_DNA"/>
</dbReference>
<comment type="caution">
    <text evidence="2">The sequence shown here is derived from an EMBL/GenBank/DDBJ whole genome shotgun (WGS) entry which is preliminary data.</text>
</comment>
<evidence type="ECO:0000256" key="1">
    <source>
        <dbReference type="SAM" id="MobiDB-lite"/>
    </source>
</evidence>
<gene>
    <name evidence="2" type="ORF">R1sor_022879</name>
</gene>
<feature type="region of interest" description="Disordered" evidence="1">
    <location>
        <begin position="137"/>
        <end position="163"/>
    </location>
</feature>
<feature type="compositionally biased region" description="Basic and acidic residues" evidence="1">
    <location>
        <begin position="10"/>
        <end position="26"/>
    </location>
</feature>
<reference evidence="2 3" key="1">
    <citation type="submission" date="2024-09" db="EMBL/GenBank/DDBJ databases">
        <title>Chromosome-scale assembly of Riccia sorocarpa.</title>
        <authorList>
            <person name="Paukszto L."/>
        </authorList>
    </citation>
    <scope>NUCLEOTIDE SEQUENCE [LARGE SCALE GENOMIC DNA]</scope>
    <source>
        <strain evidence="2">LP-2024</strain>
        <tissue evidence="2">Aerial parts of the thallus</tissue>
    </source>
</reference>
<keyword evidence="3" id="KW-1185">Reference proteome</keyword>
<feature type="region of interest" description="Disordered" evidence="1">
    <location>
        <begin position="177"/>
        <end position="197"/>
    </location>
</feature>
<organism evidence="2 3">
    <name type="scientific">Riccia sorocarpa</name>
    <dbReference type="NCBI Taxonomy" id="122646"/>
    <lineage>
        <taxon>Eukaryota</taxon>
        <taxon>Viridiplantae</taxon>
        <taxon>Streptophyta</taxon>
        <taxon>Embryophyta</taxon>
        <taxon>Marchantiophyta</taxon>
        <taxon>Marchantiopsida</taxon>
        <taxon>Marchantiidae</taxon>
        <taxon>Marchantiales</taxon>
        <taxon>Ricciaceae</taxon>
        <taxon>Riccia</taxon>
    </lineage>
</organism>
<protein>
    <submittedName>
        <fullName evidence="2">Uncharacterized protein</fullName>
    </submittedName>
</protein>
<name>A0ABD3GL52_9MARC</name>
<dbReference type="AlphaFoldDB" id="A0ABD3GL52"/>
<accession>A0ABD3GL52</accession>
<evidence type="ECO:0000313" key="2">
    <source>
        <dbReference type="EMBL" id="KAL3679923.1"/>
    </source>
</evidence>